<reference evidence="4 5" key="1">
    <citation type="submission" date="2024-09" db="EMBL/GenBank/DDBJ databases">
        <authorList>
            <person name="Sun Q."/>
            <person name="Mori K."/>
        </authorList>
    </citation>
    <scope>NUCLEOTIDE SEQUENCE [LARGE SCALE GENOMIC DNA]</scope>
    <source>
        <strain evidence="4 5">NCAIM B.02336</strain>
    </source>
</reference>
<dbReference type="RefSeq" id="WP_377483574.1">
    <property type="nucleotide sequence ID" value="NZ_JBHLTN010000026.1"/>
</dbReference>
<evidence type="ECO:0000259" key="3">
    <source>
        <dbReference type="Pfam" id="PF13785"/>
    </source>
</evidence>
<keyword evidence="5" id="KW-1185">Reference proteome</keyword>
<keyword evidence="2" id="KW-0812">Transmembrane</keyword>
<dbReference type="Proteomes" id="UP001589834">
    <property type="component" value="Unassembled WGS sequence"/>
</dbReference>
<dbReference type="EMBL" id="JBHLTN010000026">
    <property type="protein sequence ID" value="MFC0593426.1"/>
    <property type="molecule type" value="Genomic_DNA"/>
</dbReference>
<protein>
    <submittedName>
        <fullName evidence="4">DUF4178 domain-containing protein</fullName>
    </submittedName>
</protein>
<feature type="transmembrane region" description="Helical" evidence="2">
    <location>
        <begin position="457"/>
        <end position="476"/>
    </location>
</feature>
<evidence type="ECO:0000313" key="4">
    <source>
        <dbReference type="EMBL" id="MFC0593426.1"/>
    </source>
</evidence>
<keyword evidence="2" id="KW-0472">Membrane</keyword>
<gene>
    <name evidence="4" type="ORF">ACFFGG_12795</name>
</gene>
<feature type="domain" description="DUF4178" evidence="3">
    <location>
        <begin position="286"/>
        <end position="423"/>
    </location>
</feature>
<proteinExistence type="predicted"/>
<evidence type="ECO:0000256" key="1">
    <source>
        <dbReference type="SAM" id="MobiDB-lite"/>
    </source>
</evidence>
<dbReference type="Pfam" id="PF13785">
    <property type="entry name" value="DUF4178"/>
    <property type="match status" value="2"/>
</dbReference>
<evidence type="ECO:0000256" key="2">
    <source>
        <dbReference type="SAM" id="Phobius"/>
    </source>
</evidence>
<keyword evidence="2" id="KW-1133">Transmembrane helix</keyword>
<name>A0ABV6PUA7_9BURK</name>
<accession>A0ABV6PUA7</accession>
<sequence>MAADAPQRHYRAPCPSCGAPVEFRSAAAPYAVCGYCRSTVVRSGEQLRRIGRMAELFDDHSPLQLMASGRIALDGKDQPFTLIGRLQYQSEAGVWAEWIAALQDGRTATLGEDNGAYVFTQPDAAAHPPAGLPPDLPRQPAGGTVTLDGQPWVVAFSGRAQLLAAEGELPKLPALGQPFELVELRSEDGQVLSIDYGHAPPAIERGRAVQLQDLQLTGLKDESTREDQGGRSFACPHCGAPVTVQLDSSKSCTCPSCHSLIDLSAGIGGELKAVEQSVHSTPLIPLGASGELEGVRWQVVGYQRRIGHEPGDDERFAWSEYLLYHRERGFAFLVDAEDGWSLVRTATGAPKIDKDHRRARYLGATYTLQSSYEATTTEVLGEFYWPVQAGQKTDNRDYISGNNLLSTESGAGEVTTSVGSKISAQTVAEAFGLATAQEQFERQEVGPFVASKGVGCMTIIVIIIFFIVIASIMDSCSGSSGYSRSSGGSFGGYSSGGSHK</sequence>
<feature type="region of interest" description="Disordered" evidence="1">
    <location>
        <begin position="481"/>
        <end position="500"/>
    </location>
</feature>
<organism evidence="4 5">
    <name type="scientific">Ottowia pentelensis</name>
    <dbReference type="NCBI Taxonomy" id="511108"/>
    <lineage>
        <taxon>Bacteria</taxon>
        <taxon>Pseudomonadati</taxon>
        <taxon>Pseudomonadota</taxon>
        <taxon>Betaproteobacteria</taxon>
        <taxon>Burkholderiales</taxon>
        <taxon>Comamonadaceae</taxon>
        <taxon>Ottowia</taxon>
    </lineage>
</organism>
<feature type="domain" description="DUF4178" evidence="3">
    <location>
        <begin position="78"/>
        <end position="195"/>
    </location>
</feature>
<feature type="compositionally biased region" description="Gly residues" evidence="1">
    <location>
        <begin position="488"/>
        <end position="500"/>
    </location>
</feature>
<dbReference type="InterPro" id="IPR025235">
    <property type="entry name" value="DUF4178"/>
</dbReference>
<comment type="caution">
    <text evidence="4">The sequence shown here is derived from an EMBL/GenBank/DDBJ whole genome shotgun (WGS) entry which is preliminary data.</text>
</comment>
<evidence type="ECO:0000313" key="5">
    <source>
        <dbReference type="Proteomes" id="UP001589834"/>
    </source>
</evidence>